<dbReference type="EMBL" id="CAXAMM010040843">
    <property type="protein sequence ID" value="CAK9095765.1"/>
    <property type="molecule type" value="Genomic_DNA"/>
</dbReference>
<feature type="compositionally biased region" description="Basic and acidic residues" evidence="1">
    <location>
        <begin position="88"/>
        <end position="105"/>
    </location>
</feature>
<feature type="non-terminal residue" evidence="2">
    <location>
        <position position="1"/>
    </location>
</feature>
<proteinExistence type="predicted"/>
<dbReference type="InterPro" id="IPR040401">
    <property type="entry name" value="CCDC162"/>
</dbReference>
<evidence type="ECO:0000256" key="1">
    <source>
        <dbReference type="SAM" id="MobiDB-lite"/>
    </source>
</evidence>
<evidence type="ECO:0000313" key="2">
    <source>
        <dbReference type="EMBL" id="CAK9095765.1"/>
    </source>
</evidence>
<feature type="region of interest" description="Disordered" evidence="1">
    <location>
        <begin position="88"/>
        <end position="108"/>
    </location>
</feature>
<evidence type="ECO:0000313" key="3">
    <source>
        <dbReference type="Proteomes" id="UP001642464"/>
    </source>
</evidence>
<sequence length="442" mass="49073">RAALSPSDFSHLRSRSFVAETQESEDTAEGLEQSPQHLLNAFLLMRHLSVRSLRRELLGLLNLFRFVQQKLSHGVLLLQASATSRSRDRSNKKDIFSEEPERQKEQPLLVGDMPPSFPLAFPVSCRGLAGPRLRDALMRLSEAEYTLPKARPGDLEEVVDGNGLKVLHSSALADLEKAEQEMLIIASYALEKVDASTKVLVDAAGLLAEVHECEVALCRAKWRLVSLQLSAFEKASVAKWDIAQRIVDVMAQRPCFDIATGSFKEAYRALIAALDDRESLQRTLIEYQLRREALSVQKLHRQAQVSLRCGRRLELDLGHQRERATAAAAWQPSPLAGPEMEEDPQLCIEDMLAHPMEGLPTATNSLLDFSDSLAISCQVDELIEACAIQLSDLAPEPSFRHHWERACCTLLAKEWQEHVAQAAVHSPGVGTNIGIRGISDEA</sequence>
<dbReference type="PANTHER" id="PTHR33331">
    <property type="entry name" value="COILED-COIL DOMAIN-CONTAINING PROTEIN 162"/>
    <property type="match status" value="1"/>
</dbReference>
<organism evidence="2 3">
    <name type="scientific">Durusdinium trenchii</name>
    <dbReference type="NCBI Taxonomy" id="1381693"/>
    <lineage>
        <taxon>Eukaryota</taxon>
        <taxon>Sar</taxon>
        <taxon>Alveolata</taxon>
        <taxon>Dinophyceae</taxon>
        <taxon>Suessiales</taxon>
        <taxon>Symbiodiniaceae</taxon>
        <taxon>Durusdinium</taxon>
    </lineage>
</organism>
<protein>
    <submittedName>
        <fullName evidence="2">Uncharacterized protein</fullName>
    </submittedName>
</protein>
<name>A0ABP0R6L4_9DINO</name>
<keyword evidence="3" id="KW-1185">Reference proteome</keyword>
<dbReference type="PANTHER" id="PTHR33331:SF13">
    <property type="entry name" value="COILED-COIL DOMAIN CONTAINING 162"/>
    <property type="match status" value="1"/>
</dbReference>
<gene>
    <name evidence="2" type="ORF">SCF082_LOCUS44977</name>
</gene>
<comment type="caution">
    <text evidence="2">The sequence shown here is derived from an EMBL/GenBank/DDBJ whole genome shotgun (WGS) entry which is preliminary data.</text>
</comment>
<feature type="non-terminal residue" evidence="2">
    <location>
        <position position="442"/>
    </location>
</feature>
<reference evidence="2 3" key="1">
    <citation type="submission" date="2024-02" db="EMBL/GenBank/DDBJ databases">
        <authorList>
            <person name="Chen Y."/>
            <person name="Shah S."/>
            <person name="Dougan E. K."/>
            <person name="Thang M."/>
            <person name="Chan C."/>
        </authorList>
    </citation>
    <scope>NUCLEOTIDE SEQUENCE [LARGE SCALE GENOMIC DNA]</scope>
</reference>
<accession>A0ABP0R6L4</accession>
<dbReference type="Proteomes" id="UP001642464">
    <property type="component" value="Unassembled WGS sequence"/>
</dbReference>